<keyword evidence="2 5" id="KW-0418">Kinase</keyword>
<feature type="domain" description="GAF" evidence="4">
    <location>
        <begin position="204"/>
        <end position="354"/>
    </location>
</feature>
<gene>
    <name evidence="5" type="ORF">GCM10022235_63880</name>
</gene>
<dbReference type="Pfam" id="PF02518">
    <property type="entry name" value="HATPase_c"/>
    <property type="match status" value="1"/>
</dbReference>
<dbReference type="Gene3D" id="3.30.565.10">
    <property type="entry name" value="Histidine kinase-like ATPase, C-terminal domain"/>
    <property type="match status" value="1"/>
</dbReference>
<organism evidence="5 6">
    <name type="scientific">Kribbella ginsengisoli</name>
    <dbReference type="NCBI Taxonomy" id="363865"/>
    <lineage>
        <taxon>Bacteria</taxon>
        <taxon>Bacillati</taxon>
        <taxon>Actinomycetota</taxon>
        <taxon>Actinomycetes</taxon>
        <taxon>Propionibacteriales</taxon>
        <taxon>Kribbellaceae</taxon>
        <taxon>Kribbella</taxon>
    </lineage>
</organism>
<dbReference type="InterPro" id="IPR011712">
    <property type="entry name" value="Sig_transdc_His_kin_sub3_dim/P"/>
</dbReference>
<protein>
    <submittedName>
        <fullName evidence="5">Two-component system sensor histidine kinase</fullName>
    </submittedName>
</protein>
<accession>A0ABP6YK64</accession>
<evidence type="ECO:0000313" key="5">
    <source>
        <dbReference type="EMBL" id="GAA3584638.1"/>
    </source>
</evidence>
<feature type="domain" description="GAF" evidence="4">
    <location>
        <begin position="35"/>
        <end position="183"/>
    </location>
</feature>
<dbReference type="Pfam" id="PF13185">
    <property type="entry name" value="GAF_2"/>
    <property type="match status" value="1"/>
</dbReference>
<dbReference type="SUPFAM" id="SSF55781">
    <property type="entry name" value="GAF domain-like"/>
    <property type="match status" value="2"/>
</dbReference>
<evidence type="ECO:0000256" key="3">
    <source>
        <dbReference type="ARBA" id="ARBA00023012"/>
    </source>
</evidence>
<dbReference type="InterPro" id="IPR036890">
    <property type="entry name" value="HATPase_C_sf"/>
</dbReference>
<keyword evidence="1" id="KW-0808">Transferase</keyword>
<dbReference type="Gene3D" id="3.30.450.40">
    <property type="match status" value="2"/>
</dbReference>
<dbReference type="InterPro" id="IPR003594">
    <property type="entry name" value="HATPase_dom"/>
</dbReference>
<keyword evidence="6" id="KW-1185">Reference proteome</keyword>
<comment type="caution">
    <text evidence="5">The sequence shown here is derived from an EMBL/GenBank/DDBJ whole genome shotgun (WGS) entry which is preliminary data.</text>
</comment>
<dbReference type="InterPro" id="IPR050482">
    <property type="entry name" value="Sensor_HK_TwoCompSys"/>
</dbReference>
<dbReference type="CDD" id="cd16917">
    <property type="entry name" value="HATPase_UhpB-NarQ-NarX-like"/>
    <property type="match status" value="1"/>
</dbReference>
<dbReference type="SUPFAM" id="SSF55874">
    <property type="entry name" value="ATPase domain of HSP90 chaperone/DNA topoisomerase II/histidine kinase"/>
    <property type="match status" value="1"/>
</dbReference>
<dbReference type="SMART" id="SM00065">
    <property type="entry name" value="GAF"/>
    <property type="match status" value="2"/>
</dbReference>
<dbReference type="Pfam" id="PF07730">
    <property type="entry name" value="HisKA_3"/>
    <property type="match status" value="1"/>
</dbReference>
<dbReference type="PANTHER" id="PTHR24421">
    <property type="entry name" value="NITRATE/NITRITE SENSOR PROTEIN NARX-RELATED"/>
    <property type="match status" value="1"/>
</dbReference>
<evidence type="ECO:0000256" key="1">
    <source>
        <dbReference type="ARBA" id="ARBA00022679"/>
    </source>
</evidence>
<dbReference type="Gene3D" id="1.20.5.1930">
    <property type="match status" value="1"/>
</dbReference>
<evidence type="ECO:0000256" key="2">
    <source>
        <dbReference type="ARBA" id="ARBA00022777"/>
    </source>
</evidence>
<dbReference type="Proteomes" id="UP001501222">
    <property type="component" value="Unassembled WGS sequence"/>
</dbReference>
<dbReference type="GO" id="GO:0016301">
    <property type="term" value="F:kinase activity"/>
    <property type="evidence" value="ECO:0007669"/>
    <property type="project" value="UniProtKB-KW"/>
</dbReference>
<evidence type="ECO:0000259" key="4">
    <source>
        <dbReference type="SMART" id="SM00065"/>
    </source>
</evidence>
<dbReference type="InterPro" id="IPR029016">
    <property type="entry name" value="GAF-like_dom_sf"/>
</dbReference>
<sequence length="556" mass="59040">MAGTGRKVSKNRATWGEGTLEALLDAVVGIGADLDLTSTLDRIVTAACELAGARYGALGVVGPDGKRLVRFITHGVTAAEIAAIGPYPEGHGILGLLVDHPTPIRLTDLAGHPSSFGFPANHPPMSSFLGVPIRTRGHAFGNLYLTEKADGADFTADDERAVTALAAAAGVVIDNARLHADTERRRRWHEITAEITQFMLGEFDSRQALQLIAARAREVSGSVLGMVFLLEKGELVLQAVDGPAAFHRYLGHRMPADRPVLGDVLGGDEQLVVEDLSALAQETGRLADFPELGTLGRAIFAPLPGGEDSTGGILMVAADRDAVLGVTAGTDLVRMFASQATLALDRAQAQQNRLVLAVLEDRDRIARDLHDLVIQRLFATGLQLQGMHRMVRPEVQERITTAVEDIDATIRDLRGAIFELQSQPGRQSLRADLHALVGEYAGPLGFRPELIITGPIDTAVSASVRPQIVAAVRESLSNVVRHARAGAVAVEITVTGVDVTARICDDGIGIGPSDRRSGLRNLEERAAALGGAVRLEANQPRGTVLELRAPLNANPS</sequence>
<dbReference type="EMBL" id="BAABAA010000011">
    <property type="protein sequence ID" value="GAA3584638.1"/>
    <property type="molecule type" value="Genomic_DNA"/>
</dbReference>
<dbReference type="InterPro" id="IPR003018">
    <property type="entry name" value="GAF"/>
</dbReference>
<proteinExistence type="predicted"/>
<name>A0ABP6YK64_9ACTN</name>
<evidence type="ECO:0000313" key="6">
    <source>
        <dbReference type="Proteomes" id="UP001501222"/>
    </source>
</evidence>
<reference evidence="6" key="1">
    <citation type="journal article" date="2019" name="Int. J. Syst. Evol. Microbiol.">
        <title>The Global Catalogue of Microorganisms (GCM) 10K type strain sequencing project: providing services to taxonomists for standard genome sequencing and annotation.</title>
        <authorList>
            <consortium name="The Broad Institute Genomics Platform"/>
            <consortium name="The Broad Institute Genome Sequencing Center for Infectious Disease"/>
            <person name="Wu L."/>
            <person name="Ma J."/>
        </authorList>
    </citation>
    <scope>NUCLEOTIDE SEQUENCE [LARGE SCALE GENOMIC DNA]</scope>
    <source>
        <strain evidence="6">JCM 16928</strain>
    </source>
</reference>
<keyword evidence="3" id="KW-0902">Two-component regulatory system</keyword>
<dbReference type="PANTHER" id="PTHR24421:SF56">
    <property type="entry name" value="OXYGEN SENSOR HISTIDINE KINASE RESPONSE REGULATOR DOST"/>
    <property type="match status" value="1"/>
</dbReference>